<keyword evidence="3" id="KW-1185">Reference proteome</keyword>
<feature type="compositionally biased region" description="Low complexity" evidence="1">
    <location>
        <begin position="1"/>
        <end position="15"/>
    </location>
</feature>
<accession>A0A318SRL9</accession>
<sequence length="629" mass="66627">MATIASTTPVTTTITKSAGSTSTHSTVTYNTSKTQDTVVHTVNDDGTGTFGALGTINYAGKSLNVRLLDLSSSTSGYKSDHEDAATFEDLVNGSGGGGSTGSKGGEYVDAAVSEQLLAASTVTVSYAKDFASPQAGQMSFVPGPITIDLVPYSTDYIVPGSVRFTWMGHVYEDYDGVIVRDRSNASPGFVAGQLDYSAGVARVFDYVVGGPATAFTLDSCWTVRQNWTTASIFFRTQAAPLKPTGVTISLTDTHGNAITAIGDVNGNIDGLHLRGKLDYESGVGELQFGDFVFDIDLTPAQKLEWWYSADDVGAVQAGKIWRPWPVDPTTLRYNSVAYFYLPLDAELLGVDPVRLPPDGRVTIFQPGFRAVVGHTGSTAPAALSAGQTINVGRVRLSRARVIGADGRTINTGYTVDLEAGKVAVTDVTGWAQPVHIEHRVEDMVVVSDVGIDGTLRFNRQLTHAYPVPGSYVSSALMAGDLRARVSKLFDQASWNGATWSDAVGGDTATATYNDAAYPIEVTNAGAMTERWGLRFTSSTAFVVVGEHVGQIAAGSIVDDCSPVNPITGEPYFTVRALGWGTGWAAGNALRINTIGAIFTVDVIRTVQAGPEAGLNYRFSLLTRGDVDRP</sequence>
<evidence type="ECO:0000256" key="1">
    <source>
        <dbReference type="SAM" id="MobiDB-lite"/>
    </source>
</evidence>
<dbReference type="Proteomes" id="UP000247540">
    <property type="component" value="Unassembled WGS sequence"/>
</dbReference>
<proteinExistence type="predicted"/>
<gene>
    <name evidence="2" type="ORF">DFQ15_101160</name>
</gene>
<name>A0A318SRL9_9BURK</name>
<protein>
    <submittedName>
        <fullName evidence="2">Uncharacterized protein</fullName>
    </submittedName>
</protein>
<evidence type="ECO:0000313" key="3">
    <source>
        <dbReference type="Proteomes" id="UP000247540"/>
    </source>
</evidence>
<dbReference type="AlphaFoldDB" id="A0A318SRL9"/>
<organism evidence="2 3">
    <name type="scientific">Xylophilus ampelinus</name>
    <dbReference type="NCBI Taxonomy" id="54067"/>
    <lineage>
        <taxon>Bacteria</taxon>
        <taxon>Pseudomonadati</taxon>
        <taxon>Pseudomonadota</taxon>
        <taxon>Betaproteobacteria</taxon>
        <taxon>Burkholderiales</taxon>
        <taxon>Xylophilus</taxon>
    </lineage>
</organism>
<comment type="caution">
    <text evidence="2">The sequence shown here is derived from an EMBL/GenBank/DDBJ whole genome shotgun (WGS) entry which is preliminary data.</text>
</comment>
<dbReference type="EMBL" id="QJTC01000001">
    <property type="protein sequence ID" value="PYE79840.1"/>
    <property type="molecule type" value="Genomic_DNA"/>
</dbReference>
<evidence type="ECO:0000313" key="2">
    <source>
        <dbReference type="EMBL" id="PYE79840.1"/>
    </source>
</evidence>
<reference evidence="2 3" key="1">
    <citation type="submission" date="2018-06" db="EMBL/GenBank/DDBJ databases">
        <title>Genomic Encyclopedia of Type Strains, Phase III (KMG-III): the genomes of soil and plant-associated and newly described type strains.</title>
        <authorList>
            <person name="Whitman W."/>
        </authorList>
    </citation>
    <scope>NUCLEOTIDE SEQUENCE [LARGE SCALE GENOMIC DNA]</scope>
    <source>
        <strain evidence="2 3">CECT 7646</strain>
    </source>
</reference>
<dbReference type="RefSeq" id="WP_110464131.1">
    <property type="nucleotide sequence ID" value="NZ_JAMOFZ010000002.1"/>
</dbReference>
<feature type="compositionally biased region" description="Polar residues" evidence="1">
    <location>
        <begin position="16"/>
        <end position="26"/>
    </location>
</feature>
<dbReference type="OrthoDB" id="8477619at2"/>
<feature type="region of interest" description="Disordered" evidence="1">
    <location>
        <begin position="1"/>
        <end position="26"/>
    </location>
</feature>